<dbReference type="AlphaFoldDB" id="A0A6G8F2K8"/>
<gene>
    <name evidence="1" type="ORF">PlAlph_3890</name>
</gene>
<proteinExistence type="predicted"/>
<reference evidence="1" key="1">
    <citation type="journal article" date="2020" name="J. ISSAAS">
        <title>Lactobacilli and other gastrointestinal microbiota of Peromyscus leucopus, reservoir host for agents of Lyme disease and other zoonoses in North America.</title>
        <authorList>
            <person name="Milovic A."/>
            <person name="Bassam K."/>
            <person name="Shao H."/>
            <person name="Chatzistamou I."/>
            <person name="Tufts D.M."/>
            <person name="Diuk-Wasser M."/>
            <person name="Barbour A.G."/>
        </authorList>
    </citation>
    <scope>NUCLEOTIDE SEQUENCE</scope>
    <source>
        <strain evidence="1">LL90</strain>
    </source>
</reference>
<dbReference type="EMBL" id="MN990730">
    <property type="protein sequence ID" value="QIM10497.1"/>
    <property type="molecule type" value="Genomic_DNA"/>
</dbReference>
<accession>A0A6G8F2K8</accession>
<protein>
    <submittedName>
        <fullName evidence="1">Uncharacterized protein</fullName>
    </submittedName>
</protein>
<evidence type="ECO:0000313" key="1">
    <source>
        <dbReference type="EMBL" id="QIM10497.1"/>
    </source>
</evidence>
<name>A0A6G8F2K8_9PROT</name>
<sequence>MLEAYALNNEIWIEPNDSRQEGIFLKITKIVRLYITAVNDWGQTYKIDRYFPVSGVLWAGLCQSTGRC</sequence>
<organism evidence="1">
    <name type="scientific">uncultured Alphaproteobacteria bacterium</name>
    <dbReference type="NCBI Taxonomy" id="91750"/>
    <lineage>
        <taxon>Bacteria</taxon>
        <taxon>Pseudomonadati</taxon>
        <taxon>Pseudomonadota</taxon>
        <taxon>Alphaproteobacteria</taxon>
        <taxon>environmental samples</taxon>
    </lineage>
</organism>